<accession>A0A6J4TE83</accession>
<gene>
    <name evidence="2" type="ORF">AVDCRST_MAG73-178</name>
</gene>
<organism evidence="2">
    <name type="scientific">uncultured Thermomicrobiales bacterium</name>
    <dbReference type="NCBI Taxonomy" id="1645740"/>
    <lineage>
        <taxon>Bacteria</taxon>
        <taxon>Pseudomonadati</taxon>
        <taxon>Thermomicrobiota</taxon>
        <taxon>Thermomicrobia</taxon>
        <taxon>Thermomicrobiales</taxon>
        <taxon>environmental samples</taxon>
    </lineage>
</organism>
<feature type="non-terminal residue" evidence="2">
    <location>
        <position position="39"/>
    </location>
</feature>
<sequence length="39" mass="3756">MADGGDGGRGDEGPADANQGAELTARPEGGRMIGEEGPG</sequence>
<reference evidence="2" key="1">
    <citation type="submission" date="2020-02" db="EMBL/GenBank/DDBJ databases">
        <authorList>
            <person name="Meier V. D."/>
        </authorList>
    </citation>
    <scope>NUCLEOTIDE SEQUENCE</scope>
    <source>
        <strain evidence="2">AVDCRST_MAG73</strain>
    </source>
</reference>
<name>A0A6J4TE83_9BACT</name>
<evidence type="ECO:0000256" key="1">
    <source>
        <dbReference type="SAM" id="MobiDB-lite"/>
    </source>
</evidence>
<feature type="compositionally biased region" description="Basic and acidic residues" evidence="1">
    <location>
        <begin position="1"/>
        <end position="12"/>
    </location>
</feature>
<evidence type="ECO:0000313" key="2">
    <source>
        <dbReference type="EMBL" id="CAA9521108.1"/>
    </source>
</evidence>
<dbReference type="AlphaFoldDB" id="A0A6J4TE83"/>
<dbReference type="EMBL" id="CADCWE010000013">
    <property type="protein sequence ID" value="CAA9521108.1"/>
    <property type="molecule type" value="Genomic_DNA"/>
</dbReference>
<protein>
    <submittedName>
        <fullName evidence="2">Uncharacterized protein</fullName>
    </submittedName>
</protein>
<proteinExistence type="predicted"/>
<feature type="region of interest" description="Disordered" evidence="1">
    <location>
        <begin position="1"/>
        <end position="39"/>
    </location>
</feature>